<dbReference type="EMBL" id="QHKI01000029">
    <property type="protein sequence ID" value="RSM80395.1"/>
    <property type="molecule type" value="Genomic_DNA"/>
</dbReference>
<dbReference type="RefSeq" id="WP_125727721.1">
    <property type="nucleotide sequence ID" value="NZ_QHKI01000029.1"/>
</dbReference>
<comment type="caution">
    <text evidence="1">The sequence shown here is derived from an EMBL/GenBank/DDBJ whole genome shotgun (WGS) entry which is preliminary data.</text>
</comment>
<dbReference type="Proteomes" id="UP000287547">
    <property type="component" value="Unassembled WGS sequence"/>
</dbReference>
<dbReference type="OrthoDB" id="9973695at2"/>
<name>A0A428Z397_KIBAR</name>
<evidence type="ECO:0000313" key="1">
    <source>
        <dbReference type="EMBL" id="RSM80395.1"/>
    </source>
</evidence>
<proteinExistence type="predicted"/>
<protein>
    <submittedName>
        <fullName evidence="1">Uncharacterized protein</fullName>
    </submittedName>
</protein>
<evidence type="ECO:0000313" key="2">
    <source>
        <dbReference type="Proteomes" id="UP000287547"/>
    </source>
</evidence>
<gene>
    <name evidence="1" type="ORF">DMH04_30145</name>
</gene>
<dbReference type="AlphaFoldDB" id="A0A428Z397"/>
<organism evidence="1 2">
    <name type="scientific">Kibdelosporangium aridum</name>
    <dbReference type="NCBI Taxonomy" id="2030"/>
    <lineage>
        <taxon>Bacteria</taxon>
        <taxon>Bacillati</taxon>
        <taxon>Actinomycetota</taxon>
        <taxon>Actinomycetes</taxon>
        <taxon>Pseudonocardiales</taxon>
        <taxon>Pseudonocardiaceae</taxon>
        <taxon>Kibdelosporangium</taxon>
    </lineage>
</organism>
<accession>A0A428Z397</accession>
<reference evidence="1 2" key="1">
    <citation type="submission" date="2018-05" db="EMBL/GenBank/DDBJ databases">
        <title>Evolution of GPA BGCs.</title>
        <authorList>
            <person name="Waglechner N."/>
            <person name="Wright G.D."/>
        </authorList>
    </citation>
    <scope>NUCLEOTIDE SEQUENCE [LARGE SCALE GENOMIC DNA]</scope>
    <source>
        <strain evidence="1 2">A82846</strain>
    </source>
</reference>
<sequence length="64" mass="6731">MTTPPHAGLGLDNHPIGRIAMGIRRNAGEAKINALAGYRMDLLPSRSVVSRIDAVNSTTFGLTG</sequence>